<protein>
    <submittedName>
        <fullName evidence="2">Type II toxin-antitoxin system RelE/ParE family toxin</fullName>
    </submittedName>
</protein>
<accession>A0A838ZNE0</accession>
<reference evidence="2 3" key="1">
    <citation type="submission" date="2020-07" db="EMBL/GenBank/DDBJ databases">
        <title>Moheibacter lacus sp. nov., a member of the family Flavobacteriaceae isolated from freshwater lake sediment.</title>
        <authorList>
            <person name="Liu Y."/>
        </authorList>
    </citation>
    <scope>NUCLEOTIDE SEQUENCE [LARGE SCALE GENOMIC DNA]</scope>
    <source>
        <strain evidence="2 3">BDHS18</strain>
    </source>
</reference>
<dbReference type="RefSeq" id="WP_182042325.1">
    <property type="nucleotide sequence ID" value="NZ_JACDZE010000001.1"/>
</dbReference>
<evidence type="ECO:0000313" key="2">
    <source>
        <dbReference type="EMBL" id="MBA5628737.1"/>
    </source>
</evidence>
<keyword evidence="3" id="KW-1185">Reference proteome</keyword>
<dbReference type="Pfam" id="PF05016">
    <property type="entry name" value="ParE_toxin"/>
    <property type="match status" value="1"/>
</dbReference>
<organism evidence="2 3">
    <name type="scientific">Moheibacter lacus</name>
    <dbReference type="NCBI Taxonomy" id="2745851"/>
    <lineage>
        <taxon>Bacteria</taxon>
        <taxon>Pseudomonadati</taxon>
        <taxon>Bacteroidota</taxon>
        <taxon>Flavobacteriia</taxon>
        <taxon>Flavobacteriales</taxon>
        <taxon>Weeksellaceae</taxon>
        <taxon>Moheibacter</taxon>
    </lineage>
</organism>
<dbReference type="AlphaFoldDB" id="A0A838ZNE0"/>
<dbReference type="Proteomes" id="UP000552241">
    <property type="component" value="Unassembled WGS sequence"/>
</dbReference>
<evidence type="ECO:0000256" key="1">
    <source>
        <dbReference type="ARBA" id="ARBA00022649"/>
    </source>
</evidence>
<dbReference type="Gene3D" id="3.30.2310.20">
    <property type="entry name" value="RelE-like"/>
    <property type="match status" value="1"/>
</dbReference>
<comment type="caution">
    <text evidence="2">The sequence shown here is derived from an EMBL/GenBank/DDBJ whole genome shotgun (WGS) entry which is preliminary data.</text>
</comment>
<dbReference type="EMBL" id="JACDZE010000001">
    <property type="protein sequence ID" value="MBA5628737.1"/>
    <property type="molecule type" value="Genomic_DNA"/>
</dbReference>
<name>A0A838ZNE0_9FLAO</name>
<evidence type="ECO:0000313" key="3">
    <source>
        <dbReference type="Proteomes" id="UP000552241"/>
    </source>
</evidence>
<proteinExistence type="predicted"/>
<gene>
    <name evidence="2" type="ORF">HU137_03010</name>
</gene>
<dbReference type="InterPro" id="IPR007712">
    <property type="entry name" value="RelE/ParE_toxin"/>
</dbReference>
<keyword evidence="1" id="KW-1277">Toxin-antitoxin system</keyword>
<dbReference type="InterPro" id="IPR035093">
    <property type="entry name" value="RelE/ParE_toxin_dom_sf"/>
</dbReference>
<sequence>MKIIWENEAYLDLNEAIAFISAKSPQNAIMVLDGLIELAESLTIFPDKYPVEPIFNQPNIRFVTKFNHKLIYQVEKDSIIILRIFPGKMNPDNLINH</sequence>